<comment type="caution">
    <text evidence="1">The sequence shown here is derived from an EMBL/GenBank/DDBJ whole genome shotgun (WGS) entry which is preliminary data.</text>
</comment>
<organism evidence="1 2">
    <name type="scientific">Aliarcobacter butzleri L348</name>
    <dbReference type="NCBI Taxonomy" id="1447256"/>
    <lineage>
        <taxon>Bacteria</taxon>
        <taxon>Pseudomonadati</taxon>
        <taxon>Campylobacterota</taxon>
        <taxon>Epsilonproteobacteria</taxon>
        <taxon>Campylobacterales</taxon>
        <taxon>Arcobacteraceae</taxon>
        <taxon>Aliarcobacter</taxon>
    </lineage>
</organism>
<proteinExistence type="predicted"/>
<evidence type="ECO:0000313" key="2">
    <source>
        <dbReference type="Proteomes" id="UP000035514"/>
    </source>
</evidence>
<name>A0A0G9JTR6_9BACT</name>
<protein>
    <submittedName>
        <fullName evidence="1">Uncharacterized protein</fullName>
    </submittedName>
</protein>
<accession>A0A0G9JTR6</accession>
<dbReference type="EMBL" id="JAIQ01000144">
    <property type="protein sequence ID" value="KLD97648.1"/>
    <property type="molecule type" value="Genomic_DNA"/>
</dbReference>
<dbReference type="PATRIC" id="fig|1447256.3.peg.2048"/>
<sequence length="43" mass="5167">MKQKFFNLIILFLAIYFLISDISIVNQIELFILLKVKDNESYK</sequence>
<gene>
    <name evidence="1" type="ORF">AA20_10490</name>
</gene>
<dbReference type="Proteomes" id="UP000035514">
    <property type="component" value="Unassembled WGS sequence"/>
</dbReference>
<reference evidence="1 2" key="1">
    <citation type="submission" date="2014-01" db="EMBL/GenBank/DDBJ databases">
        <title>Development of a Comparative Genomic Fingerprinting Assay for High Resolution Genotyping of Arcobacter butzleri.</title>
        <authorList>
            <person name="Webb A.L."/>
            <person name="Inglis G.D."/>
            <person name="Kruczkiewicz P."/>
            <person name="Selinger L.B."/>
            <person name="Taboada E.N."/>
        </authorList>
    </citation>
    <scope>NUCLEOTIDE SEQUENCE [LARGE SCALE GENOMIC DNA]</scope>
    <source>
        <strain evidence="1 2">L348</strain>
    </source>
</reference>
<dbReference type="AlphaFoldDB" id="A0A0G9JTR6"/>
<evidence type="ECO:0000313" key="1">
    <source>
        <dbReference type="EMBL" id="KLD97648.1"/>
    </source>
</evidence>